<name>A0ABQ8JZL6_9APHY</name>
<keyword evidence="3" id="KW-1185">Reference proteome</keyword>
<comment type="caution">
    <text evidence="2">The sequence shown here is derived from an EMBL/GenBank/DDBJ whole genome shotgun (WGS) entry which is preliminary data.</text>
</comment>
<dbReference type="Proteomes" id="UP000814176">
    <property type="component" value="Unassembled WGS sequence"/>
</dbReference>
<accession>A0ABQ8JZL6</accession>
<feature type="non-terminal residue" evidence="2">
    <location>
        <position position="1"/>
    </location>
</feature>
<sequence>ARTGWVALLAVSELHGIAGSSKHGIPEILHNYRCLHARPRPRPTRSRPANGTILSPMNPADCHNTMLHTTKTGT</sequence>
<feature type="region of interest" description="Disordered" evidence="1">
    <location>
        <begin position="38"/>
        <end position="74"/>
    </location>
</feature>
<proteinExistence type="predicted"/>
<dbReference type="GeneID" id="72006082"/>
<gene>
    <name evidence="2" type="ORF">C8Q71DRAFT_791350</name>
</gene>
<organism evidence="2 3">
    <name type="scientific">Rhodofomes roseus</name>
    <dbReference type="NCBI Taxonomy" id="34475"/>
    <lineage>
        <taxon>Eukaryota</taxon>
        <taxon>Fungi</taxon>
        <taxon>Dikarya</taxon>
        <taxon>Basidiomycota</taxon>
        <taxon>Agaricomycotina</taxon>
        <taxon>Agaricomycetes</taxon>
        <taxon>Polyporales</taxon>
        <taxon>Rhodofomes</taxon>
    </lineage>
</organism>
<evidence type="ECO:0000256" key="1">
    <source>
        <dbReference type="SAM" id="MobiDB-lite"/>
    </source>
</evidence>
<evidence type="ECO:0000313" key="2">
    <source>
        <dbReference type="EMBL" id="KAH9829267.1"/>
    </source>
</evidence>
<protein>
    <submittedName>
        <fullName evidence="2">Uncharacterized protein</fullName>
    </submittedName>
</protein>
<dbReference type="RefSeq" id="XP_047772761.1">
    <property type="nucleotide sequence ID" value="XM_047925350.1"/>
</dbReference>
<dbReference type="EMBL" id="JADCUA010000041">
    <property type="protein sequence ID" value="KAH9829267.1"/>
    <property type="molecule type" value="Genomic_DNA"/>
</dbReference>
<reference evidence="2 3" key="1">
    <citation type="journal article" date="2021" name="Environ. Microbiol.">
        <title>Gene family expansions and transcriptome signatures uncover fungal adaptations to wood decay.</title>
        <authorList>
            <person name="Hage H."/>
            <person name="Miyauchi S."/>
            <person name="Viragh M."/>
            <person name="Drula E."/>
            <person name="Min B."/>
            <person name="Chaduli D."/>
            <person name="Navarro D."/>
            <person name="Favel A."/>
            <person name="Norest M."/>
            <person name="Lesage-Meessen L."/>
            <person name="Balint B."/>
            <person name="Merenyi Z."/>
            <person name="de Eugenio L."/>
            <person name="Morin E."/>
            <person name="Martinez A.T."/>
            <person name="Baldrian P."/>
            <person name="Stursova M."/>
            <person name="Martinez M.J."/>
            <person name="Novotny C."/>
            <person name="Magnuson J.K."/>
            <person name="Spatafora J.W."/>
            <person name="Maurice S."/>
            <person name="Pangilinan J."/>
            <person name="Andreopoulos W."/>
            <person name="LaButti K."/>
            <person name="Hundley H."/>
            <person name="Na H."/>
            <person name="Kuo A."/>
            <person name="Barry K."/>
            <person name="Lipzen A."/>
            <person name="Henrissat B."/>
            <person name="Riley R."/>
            <person name="Ahrendt S."/>
            <person name="Nagy L.G."/>
            <person name="Grigoriev I.V."/>
            <person name="Martin F."/>
            <person name="Rosso M.N."/>
        </authorList>
    </citation>
    <scope>NUCLEOTIDE SEQUENCE [LARGE SCALE GENOMIC DNA]</scope>
    <source>
        <strain evidence="2 3">CIRM-BRFM 1785</strain>
    </source>
</reference>
<evidence type="ECO:0000313" key="3">
    <source>
        <dbReference type="Proteomes" id="UP000814176"/>
    </source>
</evidence>